<protein>
    <submittedName>
        <fullName evidence="1">Uncharacterized protein</fullName>
    </submittedName>
</protein>
<dbReference type="EMBL" id="JADWDC010000002">
    <property type="protein sequence ID" value="MCC0175605.1"/>
    <property type="molecule type" value="Genomic_DNA"/>
</dbReference>
<evidence type="ECO:0000313" key="2">
    <source>
        <dbReference type="Proteomes" id="UP000729733"/>
    </source>
</evidence>
<accession>A0A964BLJ7</accession>
<reference evidence="1" key="1">
    <citation type="journal article" date="2021" name="Antonie Van Leeuwenhoek">
        <title>Draft genome and description of Waterburya agarophytonicola gen. nov. sp. nov. (Pleurocapsales, Cyanobacteria): a seaweed symbiont.</title>
        <authorList>
            <person name="Bonthond G."/>
            <person name="Shalygin S."/>
            <person name="Bayer T."/>
            <person name="Weinberger F."/>
        </authorList>
    </citation>
    <scope>NUCLEOTIDE SEQUENCE</scope>
    <source>
        <strain evidence="1">KI4</strain>
    </source>
</reference>
<sequence>MASATQVRTYLAHWFQLGKKLVWHNQESLLPQPVIQSDRFSPQFEACWQKIMSVEGKNCYLEGSRETIAELLSSEWDIDGCARCNMPIAIVESGIESLDCLCRDLDNWPNNELPTPRSPINNQTQLNKIRARLQIK</sequence>
<dbReference type="Proteomes" id="UP000729733">
    <property type="component" value="Unassembled WGS sequence"/>
</dbReference>
<gene>
    <name evidence="1" type="ORF">I4641_01240</name>
</gene>
<comment type="caution">
    <text evidence="1">The sequence shown here is derived from an EMBL/GenBank/DDBJ whole genome shotgun (WGS) entry which is preliminary data.</text>
</comment>
<proteinExistence type="predicted"/>
<dbReference type="AlphaFoldDB" id="A0A964BLJ7"/>
<evidence type="ECO:0000313" key="1">
    <source>
        <dbReference type="EMBL" id="MCC0175605.1"/>
    </source>
</evidence>
<dbReference type="RefSeq" id="WP_229638606.1">
    <property type="nucleotide sequence ID" value="NZ_JADWDC010000002.1"/>
</dbReference>
<keyword evidence="2" id="KW-1185">Reference proteome</keyword>
<name>A0A964BLJ7_9CYAN</name>
<organism evidence="1 2">
    <name type="scientific">Waterburya agarophytonicola KI4</name>
    <dbReference type="NCBI Taxonomy" id="2874699"/>
    <lineage>
        <taxon>Bacteria</taxon>
        <taxon>Bacillati</taxon>
        <taxon>Cyanobacteriota</taxon>
        <taxon>Cyanophyceae</taxon>
        <taxon>Pleurocapsales</taxon>
        <taxon>Hyellaceae</taxon>
        <taxon>Waterburya</taxon>
        <taxon>Waterburya agarophytonicola</taxon>
    </lineage>
</organism>